<name>A0A507ZMN7_9FLAO</name>
<dbReference type="EMBL" id="VIAR01000008">
    <property type="protein sequence ID" value="TQD38529.1"/>
    <property type="molecule type" value="Genomic_DNA"/>
</dbReference>
<accession>A0A507ZMN7</accession>
<gene>
    <name evidence="1" type="primary">lptC</name>
    <name evidence="1" type="ORF">FKR84_08910</name>
</gene>
<dbReference type="Proteomes" id="UP000317169">
    <property type="component" value="Unassembled WGS sequence"/>
</dbReference>
<evidence type="ECO:0000313" key="2">
    <source>
        <dbReference type="Proteomes" id="UP000317169"/>
    </source>
</evidence>
<dbReference type="Pfam" id="PF06835">
    <property type="entry name" value="LptC"/>
    <property type="match status" value="1"/>
</dbReference>
<comment type="caution">
    <text evidence="1">The sequence shown here is derived from an EMBL/GenBank/DDBJ whole genome shotgun (WGS) entry which is preliminary data.</text>
</comment>
<dbReference type="InterPro" id="IPR026265">
    <property type="entry name" value="LptC"/>
</dbReference>
<dbReference type="NCBIfam" id="TIGR04409">
    <property type="entry name" value="LptC_YrbK"/>
    <property type="match status" value="1"/>
</dbReference>
<dbReference type="GO" id="GO:0015221">
    <property type="term" value="F:lipopolysaccharide transmembrane transporter activity"/>
    <property type="evidence" value="ECO:0007669"/>
    <property type="project" value="InterPro"/>
</dbReference>
<evidence type="ECO:0000313" key="1">
    <source>
        <dbReference type="EMBL" id="TQD38529.1"/>
    </source>
</evidence>
<dbReference type="AlphaFoldDB" id="A0A507ZMN7"/>
<dbReference type="OrthoDB" id="1427074at2"/>
<keyword evidence="2" id="KW-1185">Reference proteome</keyword>
<proteinExistence type="predicted"/>
<dbReference type="GO" id="GO:0005886">
    <property type="term" value="C:plasma membrane"/>
    <property type="evidence" value="ECO:0007669"/>
    <property type="project" value="InterPro"/>
</dbReference>
<organism evidence="1 2">
    <name type="scientific">Haloflavibacter putidus</name>
    <dbReference type="NCBI Taxonomy" id="2576776"/>
    <lineage>
        <taxon>Bacteria</taxon>
        <taxon>Pseudomonadati</taxon>
        <taxon>Bacteroidota</taxon>
        <taxon>Flavobacteriia</taxon>
        <taxon>Flavobacteriales</taxon>
        <taxon>Flavobacteriaceae</taxon>
        <taxon>Haloflavibacter</taxon>
    </lineage>
</organism>
<dbReference type="InterPro" id="IPR010664">
    <property type="entry name" value="LipoPS_assembly_LptC-rel"/>
</dbReference>
<dbReference type="RefSeq" id="WP_141421956.1">
    <property type="nucleotide sequence ID" value="NZ_VIAR01000008.1"/>
</dbReference>
<sequence length="188" mass="21602">MQITYSNIIKSIVVMIFTTMLFSCQNRLNQVRSWDKDELAAQTSGEGINLFYTDSGKVKANLRSPFMLDFSNQEFPYREFPKGLEVDFYGEDNKKNTVIADYGIVYQETGLVDLQGNVEIVTSDSTVLHAKQLYWDQKQQWVFSDIDYSIKMKSGALNEGEGFDANENFNKFNSRSNIGTQYIDNDKK</sequence>
<reference evidence="1 2" key="1">
    <citation type="submission" date="2019-06" db="EMBL/GenBank/DDBJ databases">
        <title>Flavibacter putida gen. nov., sp. nov., a novel marine bacterium of the family Flavobacteriaceae isolated from coastal seawater.</title>
        <authorList>
            <person name="Feng X."/>
        </authorList>
    </citation>
    <scope>NUCLEOTIDE SEQUENCE [LARGE SCALE GENOMIC DNA]</scope>
    <source>
        <strain evidence="1 2">PLHSN227</strain>
    </source>
</reference>
<protein>
    <submittedName>
        <fullName evidence="1">LPS export ABC transporter periplasmic protein LptC</fullName>
    </submittedName>
</protein>